<dbReference type="OMA" id="QWGSKIQ"/>
<sequence>MNDYAESWTLLALALALILLRIYVRWTQTGPGNFQLDDYLMPLAGAVFAVEVSLAYLVGAKYQGLTNSYMTSEQRAAIDPSSREYYNRVWGSKIQVAGWSLYAMVLWLVKFSLAVFYSRLTTGLNHLPSRVRIAYLLLGVSYLAVALTIILSCQPMHRFWQISPDPGNICQPACSKVYVLVVMIPNVLTDIYLMSIPLPLLWTVRIGIRRKVTLMALFSGAVFVIMAAIIRAVTILTAGADGAVSGSKWACRESFVSIIVSNLPIVQPLIRRGASKIGLSGLFSNSGGPSDYQGPSGRRRGESHQLSSGTGLKTANGGGTVSGMVSSKLGMGRKGRNRASLTMVSQTGGGWGSEEEILVGGAGARGAGGDKVGNGITVTREMHVESEEVRAGSDSAAGSGSGSPKGDGALHVTNESLSGTNGWDLPGHAMGKRGV</sequence>
<dbReference type="InterPro" id="IPR052337">
    <property type="entry name" value="SAT4-like"/>
</dbReference>
<feature type="transmembrane region" description="Helical" evidence="7">
    <location>
        <begin position="133"/>
        <end position="157"/>
    </location>
</feature>
<dbReference type="STRING" id="454130.A0A0U5CG01"/>
<feature type="region of interest" description="Disordered" evidence="6">
    <location>
        <begin position="287"/>
        <end position="325"/>
    </location>
</feature>
<accession>A0A0U5CG01</accession>
<dbReference type="AlphaFoldDB" id="A0A0U5CG01"/>
<evidence type="ECO:0000256" key="2">
    <source>
        <dbReference type="ARBA" id="ARBA00022692"/>
    </source>
</evidence>
<evidence type="ECO:0000256" key="3">
    <source>
        <dbReference type="ARBA" id="ARBA00022989"/>
    </source>
</evidence>
<comment type="subcellular location">
    <subcellularLocation>
        <location evidence="1">Membrane</location>
        <topology evidence="1">Multi-pass membrane protein</topology>
    </subcellularLocation>
</comment>
<feature type="transmembrane region" description="Helical" evidence="7">
    <location>
        <begin position="36"/>
        <end position="58"/>
    </location>
</feature>
<evidence type="ECO:0000256" key="4">
    <source>
        <dbReference type="ARBA" id="ARBA00023136"/>
    </source>
</evidence>
<feature type="transmembrane region" description="Helical" evidence="7">
    <location>
        <begin position="99"/>
        <end position="121"/>
    </location>
</feature>
<gene>
    <name evidence="9" type="ORF">ASPCAL12505</name>
</gene>
<evidence type="ECO:0000259" key="8">
    <source>
        <dbReference type="Pfam" id="PF20684"/>
    </source>
</evidence>
<name>A0A0U5CG01_ASPCI</name>
<evidence type="ECO:0000313" key="10">
    <source>
        <dbReference type="Proteomes" id="UP000054771"/>
    </source>
</evidence>
<dbReference type="GO" id="GO:0016020">
    <property type="term" value="C:membrane"/>
    <property type="evidence" value="ECO:0007669"/>
    <property type="project" value="UniProtKB-SubCell"/>
</dbReference>
<dbReference type="OrthoDB" id="2988756at2759"/>
<keyword evidence="10" id="KW-1185">Reference proteome</keyword>
<keyword evidence="4 7" id="KW-0472">Membrane</keyword>
<dbReference type="InterPro" id="IPR049326">
    <property type="entry name" value="Rhodopsin_dom_fungi"/>
</dbReference>
<evidence type="ECO:0000256" key="1">
    <source>
        <dbReference type="ARBA" id="ARBA00004141"/>
    </source>
</evidence>
<feature type="transmembrane region" description="Helical" evidence="7">
    <location>
        <begin position="6"/>
        <end position="24"/>
    </location>
</feature>
<reference evidence="10" key="1">
    <citation type="journal article" date="2016" name="Genome Announc.">
        <title>Draft genome sequences of fungus Aspergillus calidoustus.</title>
        <authorList>
            <person name="Horn F."/>
            <person name="Linde J."/>
            <person name="Mattern D.J."/>
            <person name="Walther G."/>
            <person name="Guthke R."/>
            <person name="Scherlach K."/>
            <person name="Martin K."/>
            <person name="Brakhage A.A."/>
            <person name="Petzke L."/>
            <person name="Valiante V."/>
        </authorList>
    </citation>
    <scope>NUCLEOTIDE SEQUENCE [LARGE SCALE GENOMIC DNA]</scope>
    <source>
        <strain evidence="10">SF006504</strain>
    </source>
</reference>
<dbReference type="PANTHER" id="PTHR33048">
    <property type="entry name" value="PTH11-LIKE INTEGRAL MEMBRANE PROTEIN (AFU_ORTHOLOGUE AFUA_5G11245)"/>
    <property type="match status" value="1"/>
</dbReference>
<dbReference type="EMBL" id="CDMC01000014">
    <property type="protein sequence ID" value="CEL09369.1"/>
    <property type="molecule type" value="Genomic_DNA"/>
</dbReference>
<evidence type="ECO:0000256" key="6">
    <source>
        <dbReference type="SAM" id="MobiDB-lite"/>
    </source>
</evidence>
<comment type="similarity">
    <text evidence="5">Belongs to the SAT4 family.</text>
</comment>
<evidence type="ECO:0000313" key="9">
    <source>
        <dbReference type="EMBL" id="CEL09369.1"/>
    </source>
</evidence>
<keyword evidence="2 7" id="KW-0812">Transmembrane</keyword>
<dbReference type="Proteomes" id="UP000054771">
    <property type="component" value="Unassembled WGS sequence"/>
</dbReference>
<dbReference type="PANTHER" id="PTHR33048:SF2">
    <property type="entry name" value="SRPK"/>
    <property type="match status" value="1"/>
</dbReference>
<feature type="transmembrane region" description="Helical" evidence="7">
    <location>
        <begin position="214"/>
        <end position="238"/>
    </location>
</feature>
<keyword evidence="3 7" id="KW-1133">Transmembrane helix</keyword>
<evidence type="ECO:0000256" key="7">
    <source>
        <dbReference type="SAM" id="Phobius"/>
    </source>
</evidence>
<protein>
    <recommendedName>
        <fullName evidence="8">Rhodopsin domain-containing protein</fullName>
    </recommendedName>
</protein>
<dbReference type="Pfam" id="PF20684">
    <property type="entry name" value="Fung_rhodopsin"/>
    <property type="match status" value="1"/>
</dbReference>
<evidence type="ECO:0000256" key="5">
    <source>
        <dbReference type="ARBA" id="ARBA00038359"/>
    </source>
</evidence>
<organism evidence="9 10">
    <name type="scientific">Aspergillus calidoustus</name>
    <dbReference type="NCBI Taxonomy" id="454130"/>
    <lineage>
        <taxon>Eukaryota</taxon>
        <taxon>Fungi</taxon>
        <taxon>Dikarya</taxon>
        <taxon>Ascomycota</taxon>
        <taxon>Pezizomycotina</taxon>
        <taxon>Eurotiomycetes</taxon>
        <taxon>Eurotiomycetidae</taxon>
        <taxon>Eurotiales</taxon>
        <taxon>Aspergillaceae</taxon>
        <taxon>Aspergillus</taxon>
        <taxon>Aspergillus subgen. Nidulantes</taxon>
    </lineage>
</organism>
<proteinExistence type="inferred from homology"/>
<feature type="compositionally biased region" description="Polar residues" evidence="6">
    <location>
        <begin position="304"/>
        <end position="313"/>
    </location>
</feature>
<feature type="region of interest" description="Disordered" evidence="6">
    <location>
        <begin position="385"/>
        <end position="435"/>
    </location>
</feature>
<feature type="domain" description="Rhodopsin" evidence="8">
    <location>
        <begin position="20"/>
        <end position="272"/>
    </location>
</feature>